<keyword evidence="7 10" id="KW-0862">Zinc</keyword>
<dbReference type="PANTHER" id="PTHR21497">
    <property type="entry name" value="UBIQUITIN LIGASE E3 ALPHA-RELATED"/>
    <property type="match status" value="1"/>
</dbReference>
<keyword evidence="14" id="KW-1185">Reference proteome</keyword>
<dbReference type="Pfam" id="PF18995">
    <property type="entry name" value="PRT6_C"/>
    <property type="match status" value="1"/>
</dbReference>
<dbReference type="GO" id="GO:0000151">
    <property type="term" value="C:ubiquitin ligase complex"/>
    <property type="evidence" value="ECO:0007669"/>
    <property type="project" value="TreeGrafter"/>
</dbReference>
<reference evidence="13 14" key="1">
    <citation type="journal article" date="2022" name="Cell">
        <title>Repeat-based holocentromeres influence genome architecture and karyotype evolution.</title>
        <authorList>
            <person name="Hofstatter P.G."/>
            <person name="Thangavel G."/>
            <person name="Lux T."/>
            <person name="Neumann P."/>
            <person name="Vondrak T."/>
            <person name="Novak P."/>
            <person name="Zhang M."/>
            <person name="Costa L."/>
            <person name="Castellani M."/>
            <person name="Scott A."/>
            <person name="Toegelov H."/>
            <person name="Fuchs J."/>
            <person name="Mata-Sucre Y."/>
            <person name="Dias Y."/>
            <person name="Vanzela A.L.L."/>
            <person name="Huettel B."/>
            <person name="Almeida C.C.S."/>
            <person name="Simkova H."/>
            <person name="Souza G."/>
            <person name="Pedrosa-Harand A."/>
            <person name="Macas J."/>
            <person name="Mayer K.F.X."/>
            <person name="Houben A."/>
            <person name="Marques A."/>
        </authorList>
    </citation>
    <scope>NUCLEOTIDE SEQUENCE [LARGE SCALE GENOMIC DNA]</scope>
    <source>
        <strain evidence="13">RhyTen1mFocal</strain>
    </source>
</reference>
<accession>A0AAD5Z4I0</accession>
<dbReference type="Proteomes" id="UP001210211">
    <property type="component" value="Unassembled WGS sequence"/>
</dbReference>
<evidence type="ECO:0000256" key="11">
    <source>
        <dbReference type="SAM" id="MobiDB-lite"/>
    </source>
</evidence>
<keyword evidence="6 10" id="KW-0833">Ubl conjugation pathway</keyword>
<dbReference type="EMBL" id="JAMRDG010000002">
    <property type="protein sequence ID" value="KAJ3686739.1"/>
    <property type="molecule type" value="Genomic_DNA"/>
</dbReference>
<dbReference type="GO" id="GO:0005737">
    <property type="term" value="C:cytoplasm"/>
    <property type="evidence" value="ECO:0007669"/>
    <property type="project" value="TreeGrafter"/>
</dbReference>
<comment type="caution">
    <text evidence="13">The sequence shown here is derived from an EMBL/GenBank/DDBJ whole genome shotgun (WGS) entry which is preliminary data.</text>
</comment>
<dbReference type="GO" id="GO:0008270">
    <property type="term" value="F:zinc ion binding"/>
    <property type="evidence" value="ECO:0007669"/>
    <property type="project" value="UniProtKB-UniRule"/>
</dbReference>
<feature type="domain" description="UBR-type" evidence="12">
    <location>
        <begin position="106"/>
        <end position="176"/>
    </location>
</feature>
<dbReference type="PANTHER" id="PTHR21497:SF53">
    <property type="entry name" value="E3 UBIQUITIN-PROTEIN LIGASE PRT6"/>
    <property type="match status" value="1"/>
</dbReference>
<feature type="region of interest" description="Disordered" evidence="11">
    <location>
        <begin position="1070"/>
        <end position="1097"/>
    </location>
</feature>
<comment type="similarity">
    <text evidence="8 10">Belongs to the E3 ubiquitin-protein ligase UBR1-like family.</text>
</comment>
<dbReference type="GO" id="GO:0016567">
    <property type="term" value="P:protein ubiquitination"/>
    <property type="evidence" value="ECO:0007669"/>
    <property type="project" value="UniProtKB-UniRule"/>
</dbReference>
<dbReference type="InterPro" id="IPR003126">
    <property type="entry name" value="Znf_UBR"/>
</dbReference>
<evidence type="ECO:0000256" key="8">
    <source>
        <dbReference type="ARBA" id="ARBA00046341"/>
    </source>
</evidence>
<organism evidence="13 14">
    <name type="scientific">Rhynchospora tenuis</name>
    <dbReference type="NCBI Taxonomy" id="198213"/>
    <lineage>
        <taxon>Eukaryota</taxon>
        <taxon>Viridiplantae</taxon>
        <taxon>Streptophyta</taxon>
        <taxon>Embryophyta</taxon>
        <taxon>Tracheophyta</taxon>
        <taxon>Spermatophyta</taxon>
        <taxon>Magnoliopsida</taxon>
        <taxon>Liliopsida</taxon>
        <taxon>Poales</taxon>
        <taxon>Cyperaceae</taxon>
        <taxon>Cyperoideae</taxon>
        <taxon>Rhynchosporeae</taxon>
        <taxon>Rhynchospora</taxon>
    </lineage>
</organism>
<dbReference type="InterPro" id="IPR044046">
    <property type="entry name" value="E3_ligase_UBR-like_C"/>
</dbReference>
<evidence type="ECO:0000256" key="6">
    <source>
        <dbReference type="ARBA" id="ARBA00022786"/>
    </source>
</evidence>
<keyword evidence="5 10" id="KW-0863">Zinc-finger</keyword>
<dbReference type="FunFam" id="2.10.110.30:FF:000002">
    <property type="entry name" value="Putative e3 ubiquitin-protein ligase ubr3"/>
    <property type="match status" value="1"/>
</dbReference>
<gene>
    <name evidence="13" type="ORF">LUZ61_015903</name>
</gene>
<evidence type="ECO:0000313" key="14">
    <source>
        <dbReference type="Proteomes" id="UP001210211"/>
    </source>
</evidence>
<evidence type="ECO:0000256" key="1">
    <source>
        <dbReference type="ARBA" id="ARBA00000900"/>
    </source>
</evidence>
<evidence type="ECO:0000256" key="9">
    <source>
        <dbReference type="PROSITE-ProRule" id="PRU00508"/>
    </source>
</evidence>
<evidence type="ECO:0000256" key="5">
    <source>
        <dbReference type="ARBA" id="ARBA00022771"/>
    </source>
</evidence>
<dbReference type="InterPro" id="IPR055194">
    <property type="entry name" value="UBR1-like_WH"/>
</dbReference>
<feature type="zinc finger region" description="UBR-type" evidence="9">
    <location>
        <begin position="106"/>
        <end position="176"/>
    </location>
</feature>
<dbReference type="SMART" id="SM00396">
    <property type="entry name" value="ZnF_UBR1"/>
    <property type="match status" value="1"/>
</dbReference>
<dbReference type="EC" id="2.3.2.27" evidence="10"/>
<feature type="compositionally biased region" description="Basic and acidic residues" evidence="11">
    <location>
        <begin position="1080"/>
        <end position="1090"/>
    </location>
</feature>
<evidence type="ECO:0000256" key="2">
    <source>
        <dbReference type="ARBA" id="ARBA00004906"/>
    </source>
</evidence>
<name>A0AAD5Z4I0_9POAL</name>
<comment type="function">
    <text evidence="10">Ubiquitin ligase protein which is a component of the N-end rule pathway. Recognizes and binds to proteins bearing specific N-terminal residues that are destabilizing according to the N-end rule, leading to their ubiquitination and subsequent degradation.</text>
</comment>
<sequence length="1930" mass="214833">MAGIVDANSPISTDDRIIEKLVEFGIPQEILKQNFYEGLLIYSNNLTEPQIISDLVSCILSAASSEPDLSNRSYTIALRWIQWLMFRHDPQNSLQTLGEQSAGSRGVCGTVWGPNELAYRCRTCEHDPTCAICVLCFKNGDHTGHDYSTMFIEGGCCDCGDVTAWKQEGFCKKHQGAEKIEPLPDELAQSVGPVLDSLLLYWKNKVKSAEPSELYTLDAITTAVLEMLLDFCSSSESLLSFIAIHIYAQPDLLDLLLRCEKLLDKPVVEKLHELLLKLLANPNFKLQFALSFGKYYQVTLREITKVLGAGSNGSALPLMEAYPLLDTSVQIFTVPTLTLQLVRDVDLLDVLIGSLMEVFISCVGDDGRLQEIRLDWIIMRLVNDTKYVLTHDEVSGYLAQNRHDISSKWIQILQTLQFMYPYRRITTIHIEYENENPAAPFLLGQYIGNVNNLIVQGAFCNSSQKIKKFTDVTLCASSSMMEGTHVDASGCYPMGLAVPPTVLWLVLECIKAIEGWLKPECCTQNTDSSLSVSQVNPSPTENKSLLCKLSDGTFVYTEPGTEFDVNGGSSLFRLAAWPYVVFDVSCQEISFHIPLHRFLSLVLRRAMKWTYGERGSSQNPHSNPNSSQDNFFGHVLGGYGSPGLAALLMEHPLRVRVFCAQVRAGMWRKNGDAVILSAEWYRSVQWLEQGLEADLFLLQCCAALAPADAFVRAVQERFGLSTYTSLNITDHDEYEAVLVQEMLTFIIQLVKERRFCGLSTVDNLKREIIHKLCIGDATHSQLVESLPPDLSENENLQHVLDSVAVYSDPSGMKQGKYSLKKEHWKELDLYHPRWNSRDLQAAEERYFRFCKTSPLNSQIPKWTQIFNPLNHIRQIATARATLEIVRAVLYYSVCGELAPVSRAPENVLVVALHLTALALQICELESKSQLDTESFAFLKHASEEFGSDKDFGRKQSLILLLCVLRRRYKEENEGGNGTGHGNGKFCNVLGLIEDLLKKFVAMREECMAVVREVAPDLIVDVTGPSGQGVVGGSRSGMGSDSSLDKKAKARERQAAILAKMRAEQSKFAESLKSLGDEATEDQKPDKEKGESSSMDFQQEELPVCSLCHDSSSTQSPLCYLILLQKSKLLTFAEKGTPSWDEGSTSSDIGAGSSDPSEDLDSPFSPSSGISLEEYSIEIDPSSDEESPQLPAIKPIQPINPNLNLSLSGSHSLVTIEEEIYNLILQDLTKDASDTEKEKITKSPSVSGMYAACLKRDSKNFETSKIMKSPLVGLRTSAFFSMQSGTSLVSPKREKLTGSSSRFGKTRFGPVDCDGVHISSCGHAVHQECHERYLFSLKQRFIRRLGFEGGHIVDPDMGELLCPVCRRFANSTLPATSQISSKFPPQLPANLLTSASSPLSLALSLLQSASKIVGKESFLKTISSILKTTPDPSLEPSIKKFSTLYYPQSSTKFSSDDRLSESLLLWDTLRYSIISTEIAARGRKKSCVEALNGELNSSSGFILSLLFGVARAARNLRCTEVLLRYKGLQLLAGSVCFGLTGANDPSNTSKRRGMFASISETTSEGEMYPDMQFWKLIADPVLSRDPFSSLLWSLFCLPVPFLSSDEFFLPLVHLFYVICLVQALITCYTHSIIDTSCFSNYPIHDIMKSMSSIDFVKTFFISNSCDPFSSPVDSLRRLTFPFLRRCALLHKMLTSATKGPLYDSCTIWDGSGLNLSRDPSDRAHFVKMELEGMRELEAAFQVPPLEIILKDEVVNGLVLKWCQHFCEEFKNFESMGPLYCVPAVPFRLMQLPTLYQDLLQRYVKMQCSECANVPDEPALCLLCGRLCSPSWKSCCRAGKCQNHALACGAGIGVFLLVRKTTILLQRSARLAFWPSPYLDAFGEEDHDMHRGRPLFLSEERYAALTYLVASHSLDRTSEVLRQTTIGLYSVD</sequence>
<comment type="catalytic activity">
    <reaction evidence="1 10">
        <text>S-ubiquitinyl-[E2 ubiquitin-conjugating enzyme]-L-cysteine + [acceptor protein]-L-lysine = [E2 ubiquitin-conjugating enzyme]-L-cysteine + N(6)-ubiquitinyl-[acceptor protein]-L-lysine.</text>
        <dbReference type="EC" id="2.3.2.27"/>
    </reaction>
</comment>
<proteinExistence type="inferred from homology"/>
<evidence type="ECO:0000256" key="10">
    <source>
        <dbReference type="RuleBase" id="RU366018"/>
    </source>
</evidence>
<dbReference type="CDD" id="cd19673">
    <property type="entry name" value="UBR-box_UBR3"/>
    <property type="match status" value="1"/>
</dbReference>
<dbReference type="InterPro" id="IPR039164">
    <property type="entry name" value="UBR1-like"/>
</dbReference>
<comment type="pathway">
    <text evidence="2 10">Protein modification; protein ubiquitination.</text>
</comment>
<dbReference type="Pfam" id="PF22960">
    <property type="entry name" value="WHD_UBR1"/>
    <property type="match status" value="1"/>
</dbReference>
<dbReference type="PROSITE" id="PS51157">
    <property type="entry name" value="ZF_UBR"/>
    <property type="match status" value="1"/>
</dbReference>
<dbReference type="Gene3D" id="2.10.110.30">
    <property type="match status" value="1"/>
</dbReference>
<evidence type="ECO:0000256" key="3">
    <source>
        <dbReference type="ARBA" id="ARBA00022679"/>
    </source>
</evidence>
<evidence type="ECO:0000313" key="13">
    <source>
        <dbReference type="EMBL" id="KAJ3686739.1"/>
    </source>
</evidence>
<keyword evidence="3 10" id="KW-0808">Transferase</keyword>
<dbReference type="SUPFAM" id="SSF46785">
    <property type="entry name" value="Winged helix' DNA-binding domain"/>
    <property type="match status" value="1"/>
</dbReference>
<feature type="region of interest" description="Disordered" evidence="11">
    <location>
        <begin position="1135"/>
        <end position="1166"/>
    </location>
</feature>
<dbReference type="CDD" id="cd16482">
    <property type="entry name" value="RING-H2_UBR1-like"/>
    <property type="match status" value="1"/>
</dbReference>
<dbReference type="InterPro" id="IPR036390">
    <property type="entry name" value="WH_DNA-bd_sf"/>
</dbReference>
<dbReference type="InterPro" id="IPR042065">
    <property type="entry name" value="E3_ELL-like"/>
</dbReference>
<dbReference type="Pfam" id="PF02207">
    <property type="entry name" value="zf-UBR"/>
    <property type="match status" value="1"/>
</dbReference>
<evidence type="ECO:0000256" key="4">
    <source>
        <dbReference type="ARBA" id="ARBA00022723"/>
    </source>
</evidence>
<dbReference type="GO" id="GO:0071596">
    <property type="term" value="P:ubiquitin-dependent protein catabolic process via the N-end rule pathway"/>
    <property type="evidence" value="ECO:0007669"/>
    <property type="project" value="UniProtKB-UniRule"/>
</dbReference>
<protein>
    <recommendedName>
        <fullName evidence="10">E3 ubiquitin-protein ligase</fullName>
        <ecNumber evidence="10">2.3.2.27</ecNumber>
    </recommendedName>
</protein>
<evidence type="ECO:0000259" key="12">
    <source>
        <dbReference type="PROSITE" id="PS51157"/>
    </source>
</evidence>
<dbReference type="Gene3D" id="1.10.10.2670">
    <property type="entry name" value="E3 ubiquitin-protein ligase"/>
    <property type="match status" value="1"/>
</dbReference>
<dbReference type="GO" id="GO:0061630">
    <property type="term" value="F:ubiquitin protein ligase activity"/>
    <property type="evidence" value="ECO:0007669"/>
    <property type="project" value="UniProtKB-UniRule"/>
</dbReference>
<evidence type="ECO:0000256" key="7">
    <source>
        <dbReference type="ARBA" id="ARBA00022833"/>
    </source>
</evidence>
<keyword evidence="4 10" id="KW-0479">Metal-binding</keyword>